<keyword evidence="3" id="KW-0479">Metal-binding</keyword>
<dbReference type="Pfam" id="PF02310">
    <property type="entry name" value="B12-binding"/>
    <property type="match status" value="1"/>
</dbReference>
<dbReference type="Pfam" id="PF04055">
    <property type="entry name" value="Radical_SAM"/>
    <property type="match status" value="1"/>
</dbReference>
<dbReference type="EMBL" id="SJJR01000009">
    <property type="protein sequence ID" value="TCB96492.1"/>
    <property type="molecule type" value="Genomic_DNA"/>
</dbReference>
<gene>
    <name evidence="8" type="ORF">E0H26_15210</name>
</gene>
<comment type="cofactor">
    <cofactor evidence="1">
        <name>[4Fe-4S] cluster</name>
        <dbReference type="ChEBI" id="CHEBI:49883"/>
    </cofactor>
</comment>
<dbReference type="SMART" id="SM00729">
    <property type="entry name" value="Elp3"/>
    <property type="match status" value="1"/>
</dbReference>
<dbReference type="SUPFAM" id="SSF52242">
    <property type="entry name" value="Cobalamin (vitamin B12)-binding domain"/>
    <property type="match status" value="1"/>
</dbReference>
<dbReference type="GO" id="GO:0003824">
    <property type="term" value="F:catalytic activity"/>
    <property type="evidence" value="ECO:0007669"/>
    <property type="project" value="InterPro"/>
</dbReference>
<dbReference type="SFLD" id="SFLDS00029">
    <property type="entry name" value="Radical_SAM"/>
    <property type="match status" value="1"/>
</dbReference>
<dbReference type="Gene3D" id="3.40.50.280">
    <property type="entry name" value="Cobalamin-binding domain"/>
    <property type="match status" value="1"/>
</dbReference>
<evidence type="ECO:0000256" key="1">
    <source>
        <dbReference type="ARBA" id="ARBA00001966"/>
    </source>
</evidence>
<dbReference type="PANTHER" id="PTHR43409">
    <property type="entry name" value="ANAEROBIC MAGNESIUM-PROTOPORPHYRIN IX MONOMETHYL ESTER CYCLASE-RELATED"/>
    <property type="match status" value="1"/>
</dbReference>
<evidence type="ECO:0000256" key="5">
    <source>
        <dbReference type="ARBA" id="ARBA00023014"/>
    </source>
</evidence>
<evidence type="ECO:0000259" key="6">
    <source>
        <dbReference type="PROSITE" id="PS51332"/>
    </source>
</evidence>
<dbReference type="Proteomes" id="UP000292274">
    <property type="component" value="Unassembled WGS sequence"/>
</dbReference>
<dbReference type="OrthoDB" id="9801424at2"/>
<keyword evidence="9" id="KW-1185">Reference proteome</keyword>
<evidence type="ECO:0000313" key="8">
    <source>
        <dbReference type="EMBL" id="TCB96492.1"/>
    </source>
</evidence>
<dbReference type="PANTHER" id="PTHR43409:SF7">
    <property type="entry name" value="BLL1977 PROTEIN"/>
    <property type="match status" value="1"/>
</dbReference>
<evidence type="ECO:0000256" key="3">
    <source>
        <dbReference type="ARBA" id="ARBA00022723"/>
    </source>
</evidence>
<sequence>MPSSHSTQSLYERPLRMLTVALYSERYPAIGENHGLSAVSGAVGAAAGDELSVSSIDMVEWGEENADRLIDAINEVRPHILGIGLQYGTFSFFKENYARLRRATGQNDPLIIVGGPLATYLSDRILEEVASDAVVVVGEADEALPRLVQSWMRGDTDWSEVPNLRYRDRAESQRHVRTNRRLVNLEEIPRPARGHLKNIIALGGEIFVETSRGCSWAACTFCLRGLTDIQGRGHEYRRKPPSLVAEELCEVAELGVRDVTIADEDFLGGHLDDTERFVHGLLAQPLPEMRFDASLTVHSVCTRRDSAESKARRLALLQALVGAGLQKVFLGIESCSPAQLKRYAKGHTRAEAAEAAAILRSLGVRVEVGVILFDPLCGLDEIEDSLRFMREHNLASVASGISAELRLQDGTHYLALLRQHEARTGVALHSGVLDPDTLTYAYTFADPDVQRLHRTVKSWNERLHSLYYPAKSLSRFGSSGALGGLVHEMRKATNIFRDETCDAIIAAIGGWRKGADYQVALDLALADAGRNLADSVIENLGAESAADTHPVIRRALTAAHNIDHLVVFDSRRQ</sequence>
<organism evidence="8 9">
    <name type="scientific">Micromonospora zingiberis</name>
    <dbReference type="NCBI Taxonomy" id="2053011"/>
    <lineage>
        <taxon>Bacteria</taxon>
        <taxon>Bacillati</taxon>
        <taxon>Actinomycetota</taxon>
        <taxon>Actinomycetes</taxon>
        <taxon>Micromonosporales</taxon>
        <taxon>Micromonosporaceae</taxon>
        <taxon>Micromonospora</taxon>
    </lineage>
</organism>
<name>A0A4R0GJ61_9ACTN</name>
<reference evidence="8 9" key="1">
    <citation type="submission" date="2019-02" db="EMBL/GenBank/DDBJ databases">
        <title>Jishengella sp. nov., isolated from a root of Zingiber montanum.</title>
        <authorList>
            <person name="Kuncharoen N."/>
            <person name="Kudo T."/>
            <person name="Masahiro Y."/>
            <person name="Ohkuma M."/>
            <person name="Tanasupawat S."/>
        </authorList>
    </citation>
    <scope>NUCLEOTIDE SEQUENCE [LARGE SCALE GENOMIC DNA]</scope>
    <source>
        <strain evidence="8 9">PLAI 1-1</strain>
    </source>
</reference>
<dbReference type="GO" id="GO:0051536">
    <property type="term" value="F:iron-sulfur cluster binding"/>
    <property type="evidence" value="ECO:0007669"/>
    <property type="project" value="UniProtKB-KW"/>
</dbReference>
<evidence type="ECO:0000256" key="4">
    <source>
        <dbReference type="ARBA" id="ARBA00023004"/>
    </source>
</evidence>
<dbReference type="InterPro" id="IPR036724">
    <property type="entry name" value="Cobalamin-bd_sf"/>
</dbReference>
<dbReference type="InterPro" id="IPR007197">
    <property type="entry name" value="rSAM"/>
</dbReference>
<dbReference type="InterPro" id="IPR006158">
    <property type="entry name" value="Cobalamin-bd"/>
</dbReference>
<dbReference type="InterPro" id="IPR006638">
    <property type="entry name" value="Elp3/MiaA/NifB-like_rSAM"/>
</dbReference>
<evidence type="ECO:0000313" key="9">
    <source>
        <dbReference type="Proteomes" id="UP000292274"/>
    </source>
</evidence>
<dbReference type="RefSeq" id="WP_131304304.1">
    <property type="nucleotide sequence ID" value="NZ_SJJR01000009.1"/>
</dbReference>
<keyword evidence="4" id="KW-0408">Iron</keyword>
<dbReference type="PROSITE" id="PS51332">
    <property type="entry name" value="B12_BINDING"/>
    <property type="match status" value="1"/>
</dbReference>
<accession>A0A4R0GJ61</accession>
<dbReference type="Gene3D" id="3.80.30.20">
    <property type="entry name" value="tm_1862 like domain"/>
    <property type="match status" value="1"/>
</dbReference>
<dbReference type="PROSITE" id="PS51918">
    <property type="entry name" value="RADICAL_SAM"/>
    <property type="match status" value="1"/>
</dbReference>
<evidence type="ECO:0000256" key="2">
    <source>
        <dbReference type="ARBA" id="ARBA00022691"/>
    </source>
</evidence>
<proteinExistence type="predicted"/>
<feature type="domain" description="Radical SAM core" evidence="7">
    <location>
        <begin position="200"/>
        <end position="436"/>
    </location>
</feature>
<dbReference type="SUPFAM" id="SSF102114">
    <property type="entry name" value="Radical SAM enzymes"/>
    <property type="match status" value="1"/>
</dbReference>
<keyword evidence="5" id="KW-0411">Iron-sulfur</keyword>
<dbReference type="InterPro" id="IPR023404">
    <property type="entry name" value="rSAM_horseshoe"/>
</dbReference>
<evidence type="ECO:0000259" key="7">
    <source>
        <dbReference type="PROSITE" id="PS51918"/>
    </source>
</evidence>
<dbReference type="GO" id="GO:0046872">
    <property type="term" value="F:metal ion binding"/>
    <property type="evidence" value="ECO:0007669"/>
    <property type="project" value="UniProtKB-KW"/>
</dbReference>
<feature type="domain" description="B12-binding" evidence="6">
    <location>
        <begin position="14"/>
        <end position="158"/>
    </location>
</feature>
<dbReference type="InterPro" id="IPR051198">
    <property type="entry name" value="BchE-like"/>
</dbReference>
<dbReference type="SFLD" id="SFLDG01082">
    <property type="entry name" value="B12-binding_domain_containing"/>
    <property type="match status" value="1"/>
</dbReference>
<dbReference type="GO" id="GO:0005829">
    <property type="term" value="C:cytosol"/>
    <property type="evidence" value="ECO:0007669"/>
    <property type="project" value="TreeGrafter"/>
</dbReference>
<dbReference type="InterPro" id="IPR058240">
    <property type="entry name" value="rSAM_sf"/>
</dbReference>
<dbReference type="AlphaFoldDB" id="A0A4R0GJ61"/>
<dbReference type="GO" id="GO:0031419">
    <property type="term" value="F:cobalamin binding"/>
    <property type="evidence" value="ECO:0007669"/>
    <property type="project" value="InterPro"/>
</dbReference>
<keyword evidence="2" id="KW-0949">S-adenosyl-L-methionine</keyword>
<comment type="caution">
    <text evidence="8">The sequence shown here is derived from an EMBL/GenBank/DDBJ whole genome shotgun (WGS) entry which is preliminary data.</text>
</comment>
<protein>
    <submittedName>
        <fullName evidence="8">B12-binding domain-containing radical SAM protein</fullName>
    </submittedName>
</protein>